<evidence type="ECO:0000256" key="1">
    <source>
        <dbReference type="SAM" id="MobiDB-lite"/>
    </source>
</evidence>
<name>A0A445A657_ARAHY</name>
<keyword evidence="3" id="KW-1185">Reference proteome</keyword>
<dbReference type="Proteomes" id="UP000289738">
    <property type="component" value="Chromosome B03"/>
</dbReference>
<feature type="compositionally biased region" description="Acidic residues" evidence="1">
    <location>
        <begin position="165"/>
        <end position="189"/>
    </location>
</feature>
<sequence length="399" mass="44146">MASEDSFLVLVHHRGSIKRKTRSGMKFTDKDPLCIIVRPTTNYDALVSSVLEKLGLEGVKRVMYLCRRQFPEVRTPELLAKLVDVVSSSGGSNRNPNTIVTVAGSSSRPAVASSSVPVNEPAIQPVASPSFAVDLNGNVADEVRYGEHHPTELRCPTPAGVGEGLFDDPDDDDVEPDMIADDSGDDLGDENPGQPAGFGARDTKGSSGMTEFQVGQQFQDKDEALLSVKTYVGKCSEFGNGCTWLIRLSLRQRKGIWEVKRYNRPHTCLATSISSDHRSLDYHVIATFIMPMVRADASVNIKVLLNATAAHFGFRPTYRRVWMAKQKAVAIIYGDWDESYNELPQWVLGVQLTMPGTIAVLRTCPVRVGGQLDESQAYFHRLFWTFPLVSRHFVIASRW</sequence>
<evidence type="ECO:0000313" key="3">
    <source>
        <dbReference type="Proteomes" id="UP000289738"/>
    </source>
</evidence>
<reference evidence="2 3" key="1">
    <citation type="submission" date="2019-01" db="EMBL/GenBank/DDBJ databases">
        <title>Sequencing of cultivated peanut Arachis hypogaea provides insights into genome evolution and oil improvement.</title>
        <authorList>
            <person name="Chen X."/>
        </authorList>
    </citation>
    <scope>NUCLEOTIDE SEQUENCE [LARGE SCALE GENOMIC DNA]</scope>
    <source>
        <strain evidence="3">cv. Fuhuasheng</strain>
        <tissue evidence="2">Leaves</tissue>
    </source>
</reference>
<evidence type="ECO:0008006" key="4">
    <source>
        <dbReference type="Google" id="ProtNLM"/>
    </source>
</evidence>
<feature type="region of interest" description="Disordered" evidence="1">
    <location>
        <begin position="164"/>
        <end position="208"/>
    </location>
</feature>
<evidence type="ECO:0000313" key="2">
    <source>
        <dbReference type="EMBL" id="RYR21934.1"/>
    </source>
</evidence>
<dbReference type="EMBL" id="SDMP01000013">
    <property type="protein sequence ID" value="RYR21934.1"/>
    <property type="molecule type" value="Genomic_DNA"/>
</dbReference>
<gene>
    <name evidence="2" type="ORF">Ahy_B03g067219</name>
</gene>
<dbReference type="PANTHER" id="PTHR31973">
    <property type="entry name" value="POLYPROTEIN, PUTATIVE-RELATED"/>
    <property type="match status" value="1"/>
</dbReference>
<comment type="caution">
    <text evidence="2">The sequence shown here is derived from an EMBL/GenBank/DDBJ whole genome shotgun (WGS) entry which is preliminary data.</text>
</comment>
<dbReference type="AlphaFoldDB" id="A0A445A657"/>
<protein>
    <recommendedName>
        <fullName evidence="4">Transposase MuDR plant domain-containing protein</fullName>
    </recommendedName>
</protein>
<organism evidence="2 3">
    <name type="scientific">Arachis hypogaea</name>
    <name type="common">Peanut</name>
    <dbReference type="NCBI Taxonomy" id="3818"/>
    <lineage>
        <taxon>Eukaryota</taxon>
        <taxon>Viridiplantae</taxon>
        <taxon>Streptophyta</taxon>
        <taxon>Embryophyta</taxon>
        <taxon>Tracheophyta</taxon>
        <taxon>Spermatophyta</taxon>
        <taxon>Magnoliopsida</taxon>
        <taxon>eudicotyledons</taxon>
        <taxon>Gunneridae</taxon>
        <taxon>Pentapetalae</taxon>
        <taxon>rosids</taxon>
        <taxon>fabids</taxon>
        <taxon>Fabales</taxon>
        <taxon>Fabaceae</taxon>
        <taxon>Papilionoideae</taxon>
        <taxon>50 kb inversion clade</taxon>
        <taxon>dalbergioids sensu lato</taxon>
        <taxon>Dalbergieae</taxon>
        <taxon>Pterocarpus clade</taxon>
        <taxon>Arachis</taxon>
    </lineage>
</organism>
<accession>A0A445A657</accession>
<proteinExistence type="predicted"/>
<dbReference type="PANTHER" id="PTHR31973:SF195">
    <property type="entry name" value="MUDR FAMILY TRANSPOSASE"/>
    <property type="match status" value="1"/>
</dbReference>